<dbReference type="Proteomes" id="UP000323824">
    <property type="component" value="Chromosome"/>
</dbReference>
<gene>
    <name evidence="3" type="ORF">EW093_11005</name>
</gene>
<keyword evidence="4" id="KW-1185">Reference proteome</keyword>
<feature type="transmembrane region" description="Helical" evidence="2">
    <location>
        <begin position="52"/>
        <end position="71"/>
    </location>
</feature>
<reference evidence="3 4" key="1">
    <citation type="submission" date="2019-02" db="EMBL/GenBank/DDBJ databases">
        <authorList>
            <person name="Fomenkov A."/>
            <person name="Dubinina G."/>
            <person name="Grabovich M."/>
            <person name="Vincze T."/>
            <person name="Roberts R.J."/>
        </authorList>
    </citation>
    <scope>NUCLEOTIDE SEQUENCE [LARGE SCALE GENOMIC DNA]</scope>
    <source>
        <strain evidence="3 4">P</strain>
    </source>
</reference>
<keyword evidence="2" id="KW-0472">Membrane</keyword>
<dbReference type="EMBL" id="CP035807">
    <property type="protein sequence ID" value="QEN05216.1"/>
    <property type="molecule type" value="Genomic_DNA"/>
</dbReference>
<keyword evidence="2" id="KW-0812">Transmembrane</keyword>
<protein>
    <submittedName>
        <fullName evidence="3">Uncharacterized protein</fullName>
    </submittedName>
</protein>
<evidence type="ECO:0000313" key="3">
    <source>
        <dbReference type="EMBL" id="QEN05216.1"/>
    </source>
</evidence>
<dbReference type="KEGG" id="sper:EW093_11005"/>
<sequence>MVNDNKMIEDPKYLTHEATSIFIRGDIQKNMPPDLYNLDQEFAKTKKNRNSITILSLIIFTLLFLAAAYGVTKYIEYQNSQIPININAFEDVNLREIFDKAKQYEKEMKSANRDLEDLYIKQESALKELTRIAQDKINLIEAQNLGGKDRQIKLIENQLAEQLKNEEIVWTSKISDAQEKIKIVQDKIDSYDTRILEKAKEQESIINNQQKRFDMEMEESVKYYEDKIQKLKSDQIKQLEIINQANKDIILTLKSNNQALIKSLEEKYNPVFGEDFDFLEANGENVNLPEFSLNAKDQILFNEGLLSLESLNKSIDDFYNVSRVFEKLGEIPYYNSPSDAILYIEKLYYSSINDFTNFVDRVSPLLTSKNILIENKISEIEQYGYFLQDFVKTNRVNGIIIDPRNRDIKLFVDSMYNIKQQSIGYIYRNDSDFIGTIKFKTVKGRLVGNIEELASSNRGLKPFDKILIDLK</sequence>
<name>A0A5C1QF04_9SPIO</name>
<keyword evidence="1" id="KW-0175">Coiled coil</keyword>
<reference evidence="3 4" key="2">
    <citation type="submission" date="2019-09" db="EMBL/GenBank/DDBJ databases">
        <title>Complete Genome Sequence and Methylome Analysis of free living Spirochaetas.</title>
        <authorList>
            <person name="Leshcheva N."/>
            <person name="Mikheeva N."/>
        </authorList>
    </citation>
    <scope>NUCLEOTIDE SEQUENCE [LARGE SCALE GENOMIC DNA]</scope>
    <source>
        <strain evidence="3 4">P</strain>
    </source>
</reference>
<evidence type="ECO:0000256" key="2">
    <source>
        <dbReference type="SAM" id="Phobius"/>
    </source>
</evidence>
<dbReference type="OrthoDB" id="371081at2"/>
<accession>A0A5C1QF04</accession>
<feature type="coiled-coil region" evidence="1">
    <location>
        <begin position="94"/>
        <end position="132"/>
    </location>
</feature>
<organism evidence="3 4">
    <name type="scientific">Thiospirochaeta perfilievii</name>
    <dbReference type="NCBI Taxonomy" id="252967"/>
    <lineage>
        <taxon>Bacteria</taxon>
        <taxon>Pseudomonadati</taxon>
        <taxon>Spirochaetota</taxon>
        <taxon>Spirochaetia</taxon>
        <taxon>Spirochaetales</taxon>
        <taxon>Spirochaetaceae</taxon>
        <taxon>Thiospirochaeta</taxon>
    </lineage>
</organism>
<dbReference type="AlphaFoldDB" id="A0A5C1QF04"/>
<dbReference type="RefSeq" id="WP_149568455.1">
    <property type="nucleotide sequence ID" value="NZ_CP035807.1"/>
</dbReference>
<evidence type="ECO:0000313" key="4">
    <source>
        <dbReference type="Proteomes" id="UP000323824"/>
    </source>
</evidence>
<keyword evidence="2" id="KW-1133">Transmembrane helix</keyword>
<proteinExistence type="predicted"/>
<evidence type="ECO:0000256" key="1">
    <source>
        <dbReference type="SAM" id="Coils"/>
    </source>
</evidence>